<dbReference type="AlphaFoldDB" id="A0A0K0FTE5"/>
<dbReference type="WBParaSite" id="SVE_1528100.1">
    <property type="protein sequence ID" value="SVE_1528100.1"/>
    <property type="gene ID" value="SVE_1528100"/>
</dbReference>
<reference evidence="2" key="2">
    <citation type="submission" date="2015-08" db="UniProtKB">
        <authorList>
            <consortium name="WormBaseParasite"/>
        </authorList>
    </citation>
    <scope>IDENTIFICATION</scope>
</reference>
<proteinExistence type="predicted"/>
<name>A0A0K0FTE5_STRVS</name>
<evidence type="ECO:0000313" key="1">
    <source>
        <dbReference type="Proteomes" id="UP000035680"/>
    </source>
</evidence>
<evidence type="ECO:0000313" key="2">
    <source>
        <dbReference type="WBParaSite" id="SVE_1528100.1"/>
    </source>
</evidence>
<protein>
    <submittedName>
        <fullName evidence="2">DIOX_N domain-containing protein</fullName>
    </submittedName>
</protein>
<accession>A0A0K0FTE5</accession>
<dbReference type="Proteomes" id="UP000035680">
    <property type="component" value="Unassembled WGS sequence"/>
</dbReference>
<reference evidence="1" key="1">
    <citation type="submission" date="2014-07" db="EMBL/GenBank/DDBJ databases">
        <authorList>
            <person name="Martin A.A"/>
            <person name="De Silva N."/>
        </authorList>
    </citation>
    <scope>NUCLEOTIDE SEQUENCE</scope>
</reference>
<organism evidence="1 2">
    <name type="scientific">Strongyloides venezuelensis</name>
    <name type="common">Threadworm</name>
    <dbReference type="NCBI Taxonomy" id="75913"/>
    <lineage>
        <taxon>Eukaryota</taxon>
        <taxon>Metazoa</taxon>
        <taxon>Ecdysozoa</taxon>
        <taxon>Nematoda</taxon>
        <taxon>Chromadorea</taxon>
        <taxon>Rhabditida</taxon>
        <taxon>Tylenchina</taxon>
        <taxon>Panagrolaimomorpha</taxon>
        <taxon>Strongyloidoidea</taxon>
        <taxon>Strongyloididae</taxon>
        <taxon>Strongyloides</taxon>
    </lineage>
</organism>
<keyword evidence="1" id="KW-1185">Reference proteome</keyword>
<sequence>MMTTDKDLPMNETSSDILKGPVKVRCFDTDLSNGDADKKFQEIKNDTMFVDVTNYLKKEFELKDYGFVDSN</sequence>